<proteinExistence type="predicted"/>
<organism evidence="2 3">
    <name type="scientific">Telmatocola sphagniphila</name>
    <dbReference type="NCBI Taxonomy" id="1123043"/>
    <lineage>
        <taxon>Bacteria</taxon>
        <taxon>Pseudomonadati</taxon>
        <taxon>Planctomycetota</taxon>
        <taxon>Planctomycetia</taxon>
        <taxon>Gemmatales</taxon>
        <taxon>Gemmataceae</taxon>
    </lineage>
</organism>
<evidence type="ECO:0000313" key="3">
    <source>
        <dbReference type="Proteomes" id="UP000676194"/>
    </source>
</evidence>
<dbReference type="GO" id="GO:0016757">
    <property type="term" value="F:glycosyltransferase activity"/>
    <property type="evidence" value="ECO:0007669"/>
    <property type="project" value="InterPro"/>
</dbReference>
<protein>
    <submittedName>
        <fullName evidence="2">Glycosyltransferase family 4 protein</fullName>
    </submittedName>
</protein>
<dbReference type="CDD" id="cd03801">
    <property type="entry name" value="GT4_PimA-like"/>
    <property type="match status" value="1"/>
</dbReference>
<dbReference type="SUPFAM" id="SSF53756">
    <property type="entry name" value="UDP-Glycosyltransferase/glycogen phosphorylase"/>
    <property type="match status" value="1"/>
</dbReference>
<evidence type="ECO:0000313" key="2">
    <source>
        <dbReference type="EMBL" id="QVL34521.1"/>
    </source>
</evidence>
<name>A0A8E6BB69_9BACT</name>
<dbReference type="InterPro" id="IPR050194">
    <property type="entry name" value="Glycosyltransferase_grp1"/>
</dbReference>
<keyword evidence="3" id="KW-1185">Reference proteome</keyword>
<dbReference type="PANTHER" id="PTHR45947:SF3">
    <property type="entry name" value="SULFOQUINOVOSYL TRANSFERASE SQD2"/>
    <property type="match status" value="1"/>
</dbReference>
<dbReference type="KEGG" id="tsph:KIH39_11615"/>
<dbReference type="RefSeq" id="WP_213499585.1">
    <property type="nucleotide sequence ID" value="NZ_CP074694.1"/>
</dbReference>
<reference evidence="2" key="1">
    <citation type="submission" date="2021-05" db="EMBL/GenBank/DDBJ databases">
        <title>Complete genome sequence of the cellulolytic planctomycete Telmatocola sphagniphila SP2T and characterization of the first cellulase from planctomycetes.</title>
        <authorList>
            <person name="Rakitin A.L."/>
            <person name="Beletsky A.V."/>
            <person name="Naumoff D.G."/>
            <person name="Kulichevskaya I.S."/>
            <person name="Mardanov A.V."/>
            <person name="Ravin N.V."/>
            <person name="Dedysh S.N."/>
        </authorList>
    </citation>
    <scope>NUCLEOTIDE SEQUENCE</scope>
    <source>
        <strain evidence="2">SP2T</strain>
    </source>
</reference>
<dbReference type="AlphaFoldDB" id="A0A8E6BB69"/>
<dbReference type="InterPro" id="IPR001296">
    <property type="entry name" value="Glyco_trans_1"/>
</dbReference>
<dbReference type="Pfam" id="PF00534">
    <property type="entry name" value="Glycos_transf_1"/>
    <property type="match status" value="1"/>
</dbReference>
<accession>A0A8E6BB69</accession>
<dbReference type="EMBL" id="CP074694">
    <property type="protein sequence ID" value="QVL34521.1"/>
    <property type="molecule type" value="Genomic_DNA"/>
</dbReference>
<sequence>MATSFDYLTAPGTDGTVRFNPTTPRYRERLSRMYDAGSSAPKKTLRVLLIAEMCNPTWTSVPLVGYNFARALAQRDDLSIHLVTHIRNQEGIEQIPIPKLNRLTYIDNEFITRPMHQVSKWLRGSKKPAWTIATASQWPGYMLFERQIHRQFFRELEEGAFDIIHRLTPLSPTIPSPLARKTRIPMIIGPLNGGLPWPKQYPELVNREGEWLVNARFLHKLLPFYRSSYARLAGVIAGSKHTNTELSASFRGLRFYLPENGVDLELFPPRRTEKVANSRFRFVTVGRLVPYKGFDLIMEAMAGCEELKDSELVIIGEGPEKESLQNLIATKGLQDRVRLLGFLSQDKIHKEFESSDAFVFPSLREFGGAVVLEAMAVGLPSIIVDYGGPAELLDSESGILLPMVERAPLVEKLRDAMVRLKSDPKLCAKMSQAAMRRIQDHFTWSAKAEQITQFYQQTIEDSHHRGI</sequence>
<dbReference type="Proteomes" id="UP000676194">
    <property type="component" value="Chromosome"/>
</dbReference>
<dbReference type="Gene3D" id="3.40.50.2000">
    <property type="entry name" value="Glycogen Phosphorylase B"/>
    <property type="match status" value="2"/>
</dbReference>
<feature type="domain" description="Glycosyl transferase family 1" evidence="1">
    <location>
        <begin position="277"/>
        <end position="435"/>
    </location>
</feature>
<dbReference type="PANTHER" id="PTHR45947">
    <property type="entry name" value="SULFOQUINOVOSYL TRANSFERASE SQD2"/>
    <property type="match status" value="1"/>
</dbReference>
<gene>
    <name evidence="2" type="ORF">KIH39_11615</name>
</gene>
<evidence type="ECO:0000259" key="1">
    <source>
        <dbReference type="Pfam" id="PF00534"/>
    </source>
</evidence>